<dbReference type="GeneID" id="40306915"/>
<organism evidence="2 3">
    <name type="scientific">Besnoitia besnoiti</name>
    <name type="common">Apicomplexan protozoan</name>
    <dbReference type="NCBI Taxonomy" id="94643"/>
    <lineage>
        <taxon>Eukaryota</taxon>
        <taxon>Sar</taxon>
        <taxon>Alveolata</taxon>
        <taxon>Apicomplexa</taxon>
        <taxon>Conoidasida</taxon>
        <taxon>Coccidia</taxon>
        <taxon>Eucoccidiorida</taxon>
        <taxon>Eimeriorina</taxon>
        <taxon>Sarcocystidae</taxon>
        <taxon>Besnoitia</taxon>
    </lineage>
</organism>
<evidence type="ECO:0000256" key="1">
    <source>
        <dbReference type="SAM" id="MobiDB-lite"/>
    </source>
</evidence>
<dbReference type="Proteomes" id="UP000224006">
    <property type="component" value="Chromosome X"/>
</dbReference>
<feature type="region of interest" description="Disordered" evidence="1">
    <location>
        <begin position="84"/>
        <end position="118"/>
    </location>
</feature>
<dbReference type="VEuPathDB" id="ToxoDB:BESB_018540"/>
<dbReference type="AlphaFoldDB" id="A0A2A9M9F1"/>
<keyword evidence="3" id="KW-1185">Reference proteome</keyword>
<dbReference type="EMBL" id="NWUJ01000011">
    <property type="protein sequence ID" value="PFH32536.1"/>
    <property type="molecule type" value="Genomic_DNA"/>
</dbReference>
<feature type="compositionally biased region" description="Basic and acidic residues" evidence="1">
    <location>
        <begin position="46"/>
        <end position="64"/>
    </location>
</feature>
<evidence type="ECO:0000313" key="3">
    <source>
        <dbReference type="Proteomes" id="UP000224006"/>
    </source>
</evidence>
<proteinExistence type="predicted"/>
<sequence length="118" mass="12463">MEELGAAESGQGACYDSKTSPKQTSSERHATSSSSESVFMEENEAREEGEACEMRRRSGPEDSAKGGLSVAELQAVRDGGQFLRTWAGGGNTEAQHSSPLPAHQADRNVAGSHAEPRA</sequence>
<reference evidence="2 3" key="1">
    <citation type="submission" date="2017-09" db="EMBL/GenBank/DDBJ databases">
        <title>Genome sequencing of Besnoitia besnoiti strain Bb-Ger1.</title>
        <authorList>
            <person name="Schares G."/>
            <person name="Venepally P."/>
            <person name="Lorenzi H.A."/>
        </authorList>
    </citation>
    <scope>NUCLEOTIDE SEQUENCE [LARGE SCALE GENOMIC DNA]</scope>
    <source>
        <strain evidence="2 3">Bb-Ger1</strain>
    </source>
</reference>
<gene>
    <name evidence="2" type="ORF">BESB_018540</name>
</gene>
<evidence type="ECO:0000313" key="2">
    <source>
        <dbReference type="EMBL" id="PFH32536.1"/>
    </source>
</evidence>
<dbReference type="RefSeq" id="XP_029216545.1">
    <property type="nucleotide sequence ID" value="XM_029360569.1"/>
</dbReference>
<comment type="caution">
    <text evidence="2">The sequence shown here is derived from an EMBL/GenBank/DDBJ whole genome shotgun (WGS) entry which is preliminary data.</text>
</comment>
<feature type="region of interest" description="Disordered" evidence="1">
    <location>
        <begin position="1"/>
        <end position="70"/>
    </location>
</feature>
<name>A0A2A9M9F1_BESBE</name>
<accession>A0A2A9M9F1</accession>
<dbReference type="KEGG" id="bbes:BESB_018540"/>
<protein>
    <submittedName>
        <fullName evidence="2">Uncharacterized protein</fullName>
    </submittedName>
</protein>